<dbReference type="OrthoDB" id="368131at2"/>
<gene>
    <name evidence="2" type="ORF">EBB45_09900</name>
</gene>
<dbReference type="EMBL" id="RRCT01000008">
    <property type="protein sequence ID" value="RQW74543.1"/>
    <property type="molecule type" value="Genomic_DNA"/>
</dbReference>
<keyword evidence="3" id="KW-1185">Reference proteome</keyword>
<dbReference type="AlphaFoldDB" id="A0A3N9UDY5"/>
<dbReference type="RefSeq" id="WP_124764330.1">
    <property type="nucleotide sequence ID" value="NZ_JAFBDY010000007.1"/>
</dbReference>
<evidence type="ECO:0000313" key="3">
    <source>
        <dbReference type="Proteomes" id="UP000274033"/>
    </source>
</evidence>
<proteinExistence type="predicted"/>
<evidence type="ECO:0000313" key="2">
    <source>
        <dbReference type="EMBL" id="RQW74543.1"/>
    </source>
</evidence>
<feature type="transmembrane region" description="Helical" evidence="1">
    <location>
        <begin position="7"/>
        <end position="26"/>
    </location>
</feature>
<reference evidence="2 3" key="1">
    <citation type="journal article" date="2013" name="J. Microbiol.">
        <title>Lysinibacillus chungkukjangi sp. nov., isolated from Chungkukjang, Korean fermented soybean food.</title>
        <authorList>
            <person name="Kim S.J."/>
            <person name="Jang Y.H."/>
            <person name="Hamada M."/>
            <person name="Ahn J.H."/>
            <person name="Weon H.Y."/>
            <person name="Suzuki K."/>
            <person name="Whang K.S."/>
            <person name="Kwon S.W."/>
        </authorList>
    </citation>
    <scope>NUCLEOTIDE SEQUENCE [LARGE SCALE GENOMIC DNA]</scope>
    <source>
        <strain evidence="2 3">MCCC 1A12701</strain>
    </source>
</reference>
<name>A0A3N9UDY5_9BACI</name>
<feature type="transmembrane region" description="Helical" evidence="1">
    <location>
        <begin position="46"/>
        <end position="67"/>
    </location>
</feature>
<organism evidence="2 3">
    <name type="scientific">Lysinibacillus composti</name>
    <dbReference type="NCBI Taxonomy" id="720633"/>
    <lineage>
        <taxon>Bacteria</taxon>
        <taxon>Bacillati</taxon>
        <taxon>Bacillota</taxon>
        <taxon>Bacilli</taxon>
        <taxon>Bacillales</taxon>
        <taxon>Bacillaceae</taxon>
        <taxon>Lysinibacillus</taxon>
    </lineage>
</organism>
<protein>
    <submittedName>
        <fullName evidence="2">Uncharacterized protein</fullName>
    </submittedName>
</protein>
<sequence length="105" mass="12298">MNIQQRILLHLLIAIAVYVLVLTSTIPFTIDVLLPKLGISKSKQELLIVLLFCFDIILTMAWVAWYLGSPILVILKWIEQLATENFMPFPNYEMSYYRKCICLYR</sequence>
<keyword evidence="1" id="KW-1133">Transmembrane helix</keyword>
<comment type="caution">
    <text evidence="2">The sequence shown here is derived from an EMBL/GenBank/DDBJ whole genome shotgun (WGS) entry which is preliminary data.</text>
</comment>
<evidence type="ECO:0000256" key="1">
    <source>
        <dbReference type="SAM" id="Phobius"/>
    </source>
</evidence>
<accession>A0A3N9UDY5</accession>
<keyword evidence="1" id="KW-0472">Membrane</keyword>
<keyword evidence="1" id="KW-0812">Transmembrane</keyword>
<dbReference type="Proteomes" id="UP000274033">
    <property type="component" value="Unassembled WGS sequence"/>
</dbReference>